<accession>A0A0R3W2A7</accession>
<comment type="similarity">
    <text evidence="2">Belongs to the beta-catenin family.</text>
</comment>
<feature type="region of interest" description="Disordered" evidence="7">
    <location>
        <begin position="621"/>
        <end position="653"/>
    </location>
</feature>
<dbReference type="AlphaFoldDB" id="A0A0R3W2A7"/>
<dbReference type="GO" id="GO:0005912">
    <property type="term" value="C:adherens junction"/>
    <property type="evidence" value="ECO:0007669"/>
    <property type="project" value="TreeGrafter"/>
</dbReference>
<evidence type="ECO:0000256" key="5">
    <source>
        <dbReference type="ARBA" id="ARBA00022949"/>
    </source>
</evidence>
<dbReference type="InterPro" id="IPR028435">
    <property type="entry name" value="Plakophilin/d_Catenin"/>
</dbReference>
<feature type="repeat" description="ARM" evidence="6">
    <location>
        <begin position="333"/>
        <end position="360"/>
    </location>
</feature>
<sequence length="653" mass="72180">LKYFPFAFHFRRAGGLCNLIGLLTSKEPSVVANATGALRNLTSGSNIPLCLEFERSNGINALVWLLKQHQKSFTEENFKDNEMAKLNADRTLKSLDNVSAILCNITSIESTRRRVVVEAAIPVLVTTVLIPVAKAICSSLDNFTDGNPTPHLTVLYRNCTAVIRNMSCCEDANTRAHLRGCAGLLESLLQVMGVAATTGLADTKAVENCACAARNLCFGLGEATKPLDSHPLKKTLKNRSRSKIDEGRKRKAPFHAYFPVDIHNKAGEASEPVSNAPEAILWHPDAVTTFLSLLRRASNPVCIEAAAGAIQNLTSSAKWRPAEVVRSEVRLQKGLPVLVDLLHFPDNAVVTTVAMTLQNLILEKATLKHLGKHFLPELVACLTLQPTILRSRSLSSLTSFTASNVHPHTQLNCQVLLPILNLCSKIILGQDNFTSHFVELGGVQYCKTLVQALSAEQESTLSSIHRSCCQAAYQLLRSLWKIKHLRPHYKACGLTEVDFLQRKRSKLPQTSVHQNKLRQVPLTLAQRYEEGEERQRKKYHQARSYRPTHDPWESFQRAPSAASAPAYQLNFFANTMRWQSEDTLQQFEPPFGVRLPFLSTNAAGVGTTTWAGRHATFATLPWDRSSDDKSRRSGDSEEGMSCVHGAMVSTNAT</sequence>
<dbReference type="InterPro" id="IPR000225">
    <property type="entry name" value="Armadillo"/>
</dbReference>
<dbReference type="InterPro" id="IPR011989">
    <property type="entry name" value="ARM-like"/>
</dbReference>
<dbReference type="SUPFAM" id="SSF48371">
    <property type="entry name" value="ARM repeat"/>
    <property type="match status" value="1"/>
</dbReference>
<protein>
    <submittedName>
        <fullName evidence="8">Armadillo repeat-containing protein 5</fullName>
    </submittedName>
</protein>
<feature type="compositionally biased region" description="Basic and acidic residues" evidence="7">
    <location>
        <begin position="624"/>
        <end position="635"/>
    </location>
</feature>
<name>A0A0R3W2A7_TAEAS</name>
<evidence type="ECO:0000256" key="6">
    <source>
        <dbReference type="PROSITE-ProRule" id="PRU00259"/>
    </source>
</evidence>
<dbReference type="Pfam" id="PF00514">
    <property type="entry name" value="Arm"/>
    <property type="match status" value="1"/>
</dbReference>
<proteinExistence type="inferred from homology"/>
<keyword evidence="4" id="KW-0130">Cell adhesion</keyword>
<dbReference type="STRING" id="60517.A0A0R3W2A7"/>
<dbReference type="Gene3D" id="1.25.10.10">
    <property type="entry name" value="Leucine-rich Repeat Variant"/>
    <property type="match status" value="1"/>
</dbReference>
<dbReference type="WBParaSite" id="TASK_0000392901-mRNA-1">
    <property type="protein sequence ID" value="TASK_0000392901-mRNA-1"/>
    <property type="gene ID" value="TASK_0000392901"/>
</dbReference>
<evidence type="ECO:0000256" key="3">
    <source>
        <dbReference type="ARBA" id="ARBA00022737"/>
    </source>
</evidence>
<dbReference type="GO" id="GO:0005886">
    <property type="term" value="C:plasma membrane"/>
    <property type="evidence" value="ECO:0007669"/>
    <property type="project" value="TreeGrafter"/>
</dbReference>
<keyword evidence="5" id="KW-0965">Cell junction</keyword>
<evidence type="ECO:0000256" key="1">
    <source>
        <dbReference type="ARBA" id="ARBA00004282"/>
    </source>
</evidence>
<evidence type="ECO:0000256" key="2">
    <source>
        <dbReference type="ARBA" id="ARBA00005462"/>
    </source>
</evidence>
<evidence type="ECO:0000256" key="4">
    <source>
        <dbReference type="ARBA" id="ARBA00022889"/>
    </source>
</evidence>
<dbReference type="SMART" id="SM00185">
    <property type="entry name" value="ARM"/>
    <property type="match status" value="4"/>
</dbReference>
<dbReference type="InterPro" id="IPR016024">
    <property type="entry name" value="ARM-type_fold"/>
</dbReference>
<feature type="region of interest" description="Disordered" evidence="7">
    <location>
        <begin position="531"/>
        <end position="555"/>
    </location>
</feature>
<dbReference type="PROSITE" id="PS50176">
    <property type="entry name" value="ARM_REPEAT"/>
    <property type="match status" value="2"/>
</dbReference>
<evidence type="ECO:0000256" key="7">
    <source>
        <dbReference type="SAM" id="MobiDB-lite"/>
    </source>
</evidence>
<reference evidence="8" key="1">
    <citation type="submission" date="2017-02" db="UniProtKB">
        <authorList>
            <consortium name="WormBaseParasite"/>
        </authorList>
    </citation>
    <scope>IDENTIFICATION</scope>
</reference>
<dbReference type="GO" id="GO:0098609">
    <property type="term" value="P:cell-cell adhesion"/>
    <property type="evidence" value="ECO:0007669"/>
    <property type="project" value="InterPro"/>
</dbReference>
<organism evidence="8">
    <name type="scientific">Taenia asiatica</name>
    <name type="common">Asian tapeworm</name>
    <dbReference type="NCBI Taxonomy" id="60517"/>
    <lineage>
        <taxon>Eukaryota</taxon>
        <taxon>Metazoa</taxon>
        <taxon>Spiralia</taxon>
        <taxon>Lophotrochozoa</taxon>
        <taxon>Platyhelminthes</taxon>
        <taxon>Cestoda</taxon>
        <taxon>Eucestoda</taxon>
        <taxon>Cyclophyllidea</taxon>
        <taxon>Taeniidae</taxon>
        <taxon>Taenia</taxon>
    </lineage>
</organism>
<dbReference type="PANTHER" id="PTHR10372">
    <property type="entry name" value="PLAKOPHILLIN-RELATED"/>
    <property type="match status" value="1"/>
</dbReference>
<keyword evidence="3" id="KW-0677">Repeat</keyword>
<dbReference type="GO" id="GO:0005634">
    <property type="term" value="C:nucleus"/>
    <property type="evidence" value="ECO:0007669"/>
    <property type="project" value="TreeGrafter"/>
</dbReference>
<dbReference type="GO" id="GO:0005737">
    <property type="term" value="C:cytoplasm"/>
    <property type="evidence" value="ECO:0007669"/>
    <property type="project" value="TreeGrafter"/>
</dbReference>
<evidence type="ECO:0000313" key="8">
    <source>
        <dbReference type="WBParaSite" id="TASK_0000392901-mRNA-1"/>
    </source>
</evidence>
<comment type="subcellular location">
    <subcellularLocation>
        <location evidence="1">Cell junction</location>
    </subcellularLocation>
</comment>
<feature type="repeat" description="ARM" evidence="6">
    <location>
        <begin position="14"/>
        <end position="42"/>
    </location>
</feature>
<dbReference type="PANTHER" id="PTHR10372:SF27">
    <property type="entry name" value="ADHERENS JUNCTION PROTEIN P120"/>
    <property type="match status" value="1"/>
</dbReference>